<accession>A0A1N7GGV6</accession>
<sequence length="216" mass="24141">MERQPNNNNKDRLCDADLVELAVARAIEEERDINDATARVIASLHHGGQSSAMYSFVSTGAISDRLSVEIDREYLEADMNDRHELRTWMVLLGAYVNGIGERGPVDGWNRIWIDRGLNEPSDSSASCGEHFSDPHAVGCALENDESEPLSLGEVIRRKFIGVSTASLIRHMEQAEDFSTDDEEVELSRRMREIGKTWCWSPGFTDPRIEVSDGGES</sequence>
<evidence type="ECO:0000313" key="1">
    <source>
        <dbReference type="EMBL" id="SIS11845.1"/>
    </source>
</evidence>
<dbReference type="STRING" id="1344003.SAMN05445060_2773"/>
<reference evidence="1 2" key="1">
    <citation type="submission" date="2017-01" db="EMBL/GenBank/DDBJ databases">
        <authorList>
            <person name="Mah S.A."/>
            <person name="Swanson W.J."/>
            <person name="Moy G.W."/>
            <person name="Vacquier V.D."/>
        </authorList>
    </citation>
    <scope>NUCLEOTIDE SEQUENCE [LARGE SCALE GENOMIC DNA]</scope>
    <source>
        <strain evidence="1 2">CPCC 203464</strain>
    </source>
</reference>
<evidence type="ECO:0000313" key="2">
    <source>
        <dbReference type="Proteomes" id="UP000186218"/>
    </source>
</evidence>
<dbReference type="EMBL" id="FTNT01000008">
    <property type="protein sequence ID" value="SIS11845.1"/>
    <property type="molecule type" value="Genomic_DNA"/>
</dbReference>
<keyword evidence="2" id="KW-1185">Reference proteome</keyword>
<dbReference type="AlphaFoldDB" id="A0A1N7GGV6"/>
<gene>
    <name evidence="1" type="ORF">SAMN05445060_2773</name>
</gene>
<organism evidence="1 2">
    <name type="scientific">Williamsia sterculiae</name>
    <dbReference type="NCBI Taxonomy" id="1344003"/>
    <lineage>
        <taxon>Bacteria</taxon>
        <taxon>Bacillati</taxon>
        <taxon>Actinomycetota</taxon>
        <taxon>Actinomycetes</taxon>
        <taxon>Mycobacteriales</taxon>
        <taxon>Nocardiaceae</taxon>
        <taxon>Williamsia</taxon>
    </lineage>
</organism>
<dbReference type="Proteomes" id="UP000186218">
    <property type="component" value="Unassembled WGS sequence"/>
</dbReference>
<protein>
    <submittedName>
        <fullName evidence="1">Uncharacterized protein</fullName>
    </submittedName>
</protein>
<proteinExistence type="predicted"/>
<name>A0A1N7GGV6_9NOCA</name>